<name>A0A2V2NLR9_9EURY</name>
<dbReference type="GO" id="GO:0016757">
    <property type="term" value="F:glycosyltransferase activity"/>
    <property type="evidence" value="ECO:0007669"/>
    <property type="project" value="UniProtKB-KW"/>
</dbReference>
<dbReference type="GeneID" id="97610392"/>
<keyword evidence="3" id="KW-0328">Glycosyltransferase</keyword>
<dbReference type="PANTHER" id="PTHR43646:SF2">
    <property type="entry name" value="GLYCOSYLTRANSFERASE 2-LIKE DOMAIN-CONTAINING PROTEIN"/>
    <property type="match status" value="1"/>
</dbReference>
<dbReference type="Gene3D" id="3.90.550.10">
    <property type="entry name" value="Spore Coat Polysaccharide Biosynthesis Protein SpsA, Chain A"/>
    <property type="match status" value="1"/>
</dbReference>
<evidence type="ECO:0000313" key="7">
    <source>
        <dbReference type="EMBL" id="PWR76273.1"/>
    </source>
</evidence>
<dbReference type="SUPFAM" id="SSF53448">
    <property type="entry name" value="Nucleotide-diphospho-sugar transferases"/>
    <property type="match status" value="1"/>
</dbReference>
<dbReference type="InterPro" id="IPR029044">
    <property type="entry name" value="Nucleotide-diphossugar_trans"/>
</dbReference>
<evidence type="ECO:0000256" key="4">
    <source>
        <dbReference type="ARBA" id="ARBA00022679"/>
    </source>
</evidence>
<dbReference type="Proteomes" id="UP000245934">
    <property type="component" value="Unassembled WGS sequence"/>
</dbReference>
<feature type="domain" description="Glycosyltransferase 2-like" evidence="6">
    <location>
        <begin position="3"/>
        <end position="155"/>
    </location>
</feature>
<keyword evidence="5" id="KW-0472">Membrane</keyword>
<dbReference type="OrthoDB" id="46222at2157"/>
<protein>
    <submittedName>
        <fullName evidence="7">Glycosyl transferase</fullName>
    </submittedName>
</protein>
<proteinExistence type="predicted"/>
<dbReference type="Pfam" id="PF00535">
    <property type="entry name" value="Glycos_transf_2"/>
    <property type="match status" value="1"/>
</dbReference>
<accession>A0A2V2NLR9</accession>
<evidence type="ECO:0000256" key="5">
    <source>
        <dbReference type="ARBA" id="ARBA00023136"/>
    </source>
</evidence>
<dbReference type="PANTHER" id="PTHR43646">
    <property type="entry name" value="GLYCOSYLTRANSFERASE"/>
    <property type="match status" value="1"/>
</dbReference>
<organism evidence="7 8">
    <name type="scientific">Methanospirillum stamsii</name>
    <dbReference type="NCBI Taxonomy" id="1277351"/>
    <lineage>
        <taxon>Archaea</taxon>
        <taxon>Methanobacteriati</taxon>
        <taxon>Methanobacteriota</taxon>
        <taxon>Stenosarchaea group</taxon>
        <taxon>Methanomicrobia</taxon>
        <taxon>Methanomicrobiales</taxon>
        <taxon>Methanospirillaceae</taxon>
        <taxon>Methanospirillum</taxon>
    </lineage>
</organism>
<reference evidence="7 8" key="1">
    <citation type="submission" date="2018-05" db="EMBL/GenBank/DDBJ databases">
        <title>Draft genome of Methanospirillum stamsii Pt1.</title>
        <authorList>
            <person name="Dueholm M.S."/>
            <person name="Nielsen P.H."/>
            <person name="Bakmann L.F."/>
            <person name="Otzen D.E."/>
        </authorList>
    </citation>
    <scope>NUCLEOTIDE SEQUENCE [LARGE SCALE GENOMIC DNA]</scope>
    <source>
        <strain evidence="7 8">Pt1</strain>
    </source>
</reference>
<dbReference type="EMBL" id="QGMZ01000001">
    <property type="protein sequence ID" value="PWR76273.1"/>
    <property type="molecule type" value="Genomic_DNA"/>
</dbReference>
<evidence type="ECO:0000259" key="6">
    <source>
        <dbReference type="Pfam" id="PF00535"/>
    </source>
</evidence>
<comment type="subcellular location">
    <subcellularLocation>
        <location evidence="1">Cell membrane</location>
    </subcellularLocation>
</comment>
<sequence>MISIVIPAYNEEKRIERSLIALTNQTIPRDRYELIVVDGGSKDKTRDIAEKYADQVFIQESSRVAGARNDGFLRAQYDLVATTDADSIVAPNWVEEAIGAFSNPDVVLSFGPVIPIEKTETDRRYALLFNGLIRLGAHSRLYYYTLGCNTAFRKAALLRAGMYRIMDAGDDLEIAVRMRKEGAVKFAPDMKVGFDFRRYHEFGFWKTIYEWYYIVLQGGISDKYSYTRRDYGIDPAIPGDGKKT</sequence>
<evidence type="ECO:0000256" key="3">
    <source>
        <dbReference type="ARBA" id="ARBA00022676"/>
    </source>
</evidence>
<keyword evidence="2" id="KW-1003">Cell membrane</keyword>
<dbReference type="InterPro" id="IPR001173">
    <property type="entry name" value="Glyco_trans_2-like"/>
</dbReference>
<keyword evidence="8" id="KW-1185">Reference proteome</keyword>
<evidence type="ECO:0000256" key="2">
    <source>
        <dbReference type="ARBA" id="ARBA00022475"/>
    </source>
</evidence>
<keyword evidence="4 7" id="KW-0808">Transferase</keyword>
<gene>
    <name evidence="7" type="ORF">DLD82_00240</name>
</gene>
<dbReference type="AlphaFoldDB" id="A0A2V2NLR9"/>
<evidence type="ECO:0000256" key="1">
    <source>
        <dbReference type="ARBA" id="ARBA00004236"/>
    </source>
</evidence>
<dbReference type="RefSeq" id="WP_109939092.1">
    <property type="nucleotide sequence ID" value="NZ_CP176366.1"/>
</dbReference>
<evidence type="ECO:0000313" key="8">
    <source>
        <dbReference type="Proteomes" id="UP000245934"/>
    </source>
</evidence>
<dbReference type="GO" id="GO:0005886">
    <property type="term" value="C:plasma membrane"/>
    <property type="evidence" value="ECO:0007669"/>
    <property type="project" value="UniProtKB-SubCell"/>
</dbReference>
<comment type="caution">
    <text evidence="7">The sequence shown here is derived from an EMBL/GenBank/DDBJ whole genome shotgun (WGS) entry which is preliminary data.</text>
</comment>